<accession>A0ABV4BRK0</accession>
<feature type="transmembrane region" description="Helical" evidence="10">
    <location>
        <begin position="59"/>
        <end position="79"/>
    </location>
</feature>
<proteinExistence type="inferred from homology"/>
<evidence type="ECO:0000256" key="5">
    <source>
        <dbReference type="ARBA" id="ARBA00023136"/>
    </source>
</evidence>
<reference evidence="11 12" key="1">
    <citation type="submission" date="2024-08" db="EMBL/GenBank/DDBJ databases">
        <title>Clostridium lapicellarii sp. nov., and Clostridium renhuaiense sp. nov., two species isolated from the mud in a fermentation cellar used for producing sauce-flavour Chinese liquors.</title>
        <authorList>
            <person name="Yang F."/>
            <person name="Wang H."/>
            <person name="Chen L.Q."/>
            <person name="Zhou N."/>
            <person name="Lu J.J."/>
            <person name="Pu X.X."/>
            <person name="Wan B."/>
            <person name="Wang L."/>
            <person name="Liu S.J."/>
        </authorList>
    </citation>
    <scope>NUCLEOTIDE SEQUENCE [LARGE SCALE GENOMIC DNA]</scope>
    <source>
        <strain evidence="11 12">MT-5</strain>
    </source>
</reference>
<keyword evidence="12" id="KW-1185">Reference proteome</keyword>
<name>A0ABV4BRK0_9CLOT</name>
<comment type="catalytic activity">
    <reaction evidence="8">
        <text>fluoride(in) = fluoride(out)</text>
        <dbReference type="Rhea" id="RHEA:76159"/>
        <dbReference type="ChEBI" id="CHEBI:17051"/>
    </reaction>
    <physiologicalReaction direction="left-to-right" evidence="8">
        <dbReference type="Rhea" id="RHEA:76160"/>
    </physiologicalReaction>
</comment>
<comment type="caution">
    <text evidence="11">The sequence shown here is derived from an EMBL/GenBank/DDBJ whole genome shotgun (WGS) entry which is preliminary data.</text>
</comment>
<protein>
    <recommendedName>
        <fullName evidence="10">Fluoride-specific ion channel FluC</fullName>
    </recommendedName>
</protein>
<feature type="binding site" evidence="10">
    <location>
        <position position="69"/>
    </location>
    <ligand>
        <name>Na(+)</name>
        <dbReference type="ChEBI" id="CHEBI:29101"/>
        <note>structural</note>
    </ligand>
</feature>
<evidence type="ECO:0000256" key="6">
    <source>
        <dbReference type="ARBA" id="ARBA00023303"/>
    </source>
</evidence>
<keyword evidence="3 10" id="KW-0812">Transmembrane</keyword>
<feature type="binding site" evidence="10">
    <location>
        <position position="72"/>
    </location>
    <ligand>
        <name>Na(+)</name>
        <dbReference type="ChEBI" id="CHEBI:29101"/>
        <note>structural</note>
    </ligand>
</feature>
<comment type="similarity">
    <text evidence="7 10">Belongs to the fluoride channel Fluc/FEX (TC 1.A.43) family.</text>
</comment>
<keyword evidence="5 10" id="KW-0472">Membrane</keyword>
<dbReference type="Proteomes" id="UP001564657">
    <property type="component" value="Unassembled WGS sequence"/>
</dbReference>
<keyword evidence="2 10" id="KW-1003">Cell membrane</keyword>
<dbReference type="PANTHER" id="PTHR28259:SF1">
    <property type="entry name" value="FLUORIDE EXPORT PROTEIN 1-RELATED"/>
    <property type="match status" value="1"/>
</dbReference>
<comment type="activity regulation">
    <text evidence="10">Na(+) is not transported, but it plays an essential structural role and its presence is essential for fluoride channel function.</text>
</comment>
<keyword evidence="10" id="KW-0813">Transport</keyword>
<keyword evidence="10" id="KW-0915">Sodium</keyword>
<sequence>MTYLLLAIGGALGSLFRYSLGKFMSKNSNTSFPIGTFIINITGAILLGVVTSIHINSNLLLLLGDGFLGAYTTFSTLMYEDLNLFQSKEKLNAYIYILSSLFLGTIGFALGTKIGSV</sequence>
<evidence type="ECO:0000256" key="10">
    <source>
        <dbReference type="HAMAP-Rule" id="MF_00454"/>
    </source>
</evidence>
<keyword evidence="6 10" id="KW-0407">Ion channel</keyword>
<evidence type="ECO:0000256" key="9">
    <source>
        <dbReference type="ARBA" id="ARBA00049940"/>
    </source>
</evidence>
<dbReference type="NCBIfam" id="TIGR00494">
    <property type="entry name" value="crcB"/>
    <property type="match status" value="1"/>
</dbReference>
<dbReference type="InterPro" id="IPR003691">
    <property type="entry name" value="FluC"/>
</dbReference>
<dbReference type="RefSeq" id="WP_369705290.1">
    <property type="nucleotide sequence ID" value="NZ_JBGEWD010000018.1"/>
</dbReference>
<dbReference type="NCBIfam" id="NF010828">
    <property type="entry name" value="PRK14232.1"/>
    <property type="match status" value="1"/>
</dbReference>
<comment type="subcellular location">
    <subcellularLocation>
        <location evidence="1 10">Cell membrane</location>
        <topology evidence="1 10">Multi-pass membrane protein</topology>
    </subcellularLocation>
</comment>
<evidence type="ECO:0000256" key="3">
    <source>
        <dbReference type="ARBA" id="ARBA00022692"/>
    </source>
</evidence>
<evidence type="ECO:0000256" key="8">
    <source>
        <dbReference type="ARBA" id="ARBA00035585"/>
    </source>
</evidence>
<keyword evidence="4 10" id="KW-1133">Transmembrane helix</keyword>
<comment type="function">
    <text evidence="9 10">Fluoride-specific ion channel. Important for reducing fluoride concentration in the cell, thus reducing its toxicity.</text>
</comment>
<evidence type="ECO:0000256" key="2">
    <source>
        <dbReference type="ARBA" id="ARBA00022475"/>
    </source>
</evidence>
<feature type="transmembrane region" description="Helical" evidence="10">
    <location>
        <begin position="91"/>
        <end position="111"/>
    </location>
</feature>
<evidence type="ECO:0000256" key="7">
    <source>
        <dbReference type="ARBA" id="ARBA00035120"/>
    </source>
</evidence>
<dbReference type="EMBL" id="JBGEWD010000018">
    <property type="protein sequence ID" value="MEY8001394.1"/>
    <property type="molecule type" value="Genomic_DNA"/>
</dbReference>
<evidence type="ECO:0000256" key="1">
    <source>
        <dbReference type="ARBA" id="ARBA00004651"/>
    </source>
</evidence>
<dbReference type="HAMAP" id="MF_00454">
    <property type="entry name" value="FluC"/>
    <property type="match status" value="1"/>
</dbReference>
<dbReference type="PANTHER" id="PTHR28259">
    <property type="entry name" value="FLUORIDE EXPORT PROTEIN 1-RELATED"/>
    <property type="match status" value="1"/>
</dbReference>
<keyword evidence="10" id="KW-0406">Ion transport</keyword>
<evidence type="ECO:0000313" key="11">
    <source>
        <dbReference type="EMBL" id="MEY8001394.1"/>
    </source>
</evidence>
<dbReference type="Pfam" id="PF02537">
    <property type="entry name" value="CRCB"/>
    <property type="match status" value="1"/>
</dbReference>
<organism evidence="11 12">
    <name type="scientific">Clostridium moutaii</name>
    <dbReference type="NCBI Taxonomy" id="3240932"/>
    <lineage>
        <taxon>Bacteria</taxon>
        <taxon>Bacillati</taxon>
        <taxon>Bacillota</taxon>
        <taxon>Clostridia</taxon>
        <taxon>Eubacteriales</taxon>
        <taxon>Clostridiaceae</taxon>
        <taxon>Clostridium</taxon>
    </lineage>
</organism>
<evidence type="ECO:0000256" key="4">
    <source>
        <dbReference type="ARBA" id="ARBA00022989"/>
    </source>
</evidence>
<evidence type="ECO:0000313" key="12">
    <source>
        <dbReference type="Proteomes" id="UP001564657"/>
    </source>
</evidence>
<feature type="transmembrane region" description="Helical" evidence="10">
    <location>
        <begin position="31"/>
        <end position="52"/>
    </location>
</feature>
<keyword evidence="10" id="KW-0479">Metal-binding</keyword>
<gene>
    <name evidence="10 11" type="primary">crcB</name>
    <name evidence="10" type="synonym">fluC</name>
    <name evidence="11" type="ORF">AB8U03_14530</name>
</gene>